<dbReference type="Pfam" id="PF08613">
    <property type="entry name" value="Cyclin"/>
    <property type="match status" value="1"/>
</dbReference>
<sequence length="290" mass="31881">MEPGVALRSWPSSYSFNKNDGFSLNPVTALKLLCAGVEALVKLSESITPVSNLMCNNISNTPALQSEKKVTARDTLHDKGTEINNQQTHLSFDQDNDGTPKETPYNIINGLPSTEPYIVIGENTETSNAQRSAIIRKFYSKSLPHINLVDYLMRIHKFCPMSTAIYLATSSYIHKLASEEKTISVTRRNCHRLVLAGLRVTMKAFEDQAYSHSRFSKVGGVTPGELARLEINFCFLVNFDLVISGEVLLKHAMDLKAISSLQGGVNFNPGILSKSQGRSSLVAKEVTADA</sequence>
<protein>
    <submittedName>
        <fullName evidence="1">Putative metallopeptidase family m24 protein</fullName>
    </submittedName>
</protein>
<evidence type="ECO:0000313" key="2">
    <source>
        <dbReference type="Proteomes" id="UP000030854"/>
    </source>
</evidence>
<dbReference type="PANTHER" id="PTHR15615">
    <property type="match status" value="1"/>
</dbReference>
<dbReference type="CDD" id="cd20558">
    <property type="entry name" value="CYCLIN_ScPCL7-like"/>
    <property type="match status" value="1"/>
</dbReference>
<dbReference type="Proteomes" id="UP000030854">
    <property type="component" value="Unassembled WGS sequence"/>
</dbReference>
<proteinExistence type="predicted"/>
<dbReference type="AlphaFoldDB" id="A0A0B1P6V9"/>
<organism evidence="1 2">
    <name type="scientific">Uncinula necator</name>
    <name type="common">Grape powdery mildew</name>
    <dbReference type="NCBI Taxonomy" id="52586"/>
    <lineage>
        <taxon>Eukaryota</taxon>
        <taxon>Fungi</taxon>
        <taxon>Dikarya</taxon>
        <taxon>Ascomycota</taxon>
        <taxon>Pezizomycotina</taxon>
        <taxon>Leotiomycetes</taxon>
        <taxon>Erysiphales</taxon>
        <taxon>Erysiphaceae</taxon>
        <taxon>Erysiphe</taxon>
    </lineage>
</organism>
<keyword evidence="2" id="KW-1185">Reference proteome</keyword>
<dbReference type="SUPFAM" id="SSF47954">
    <property type="entry name" value="Cyclin-like"/>
    <property type="match status" value="1"/>
</dbReference>
<comment type="caution">
    <text evidence="1">The sequence shown here is derived from an EMBL/GenBank/DDBJ whole genome shotgun (WGS) entry which is preliminary data.</text>
</comment>
<dbReference type="HOGENOM" id="CLU_052076_0_0_1"/>
<dbReference type="OMA" id="HAVHQIN"/>
<dbReference type="GO" id="GO:0000307">
    <property type="term" value="C:cyclin-dependent protein kinase holoenzyme complex"/>
    <property type="evidence" value="ECO:0007669"/>
    <property type="project" value="TreeGrafter"/>
</dbReference>
<dbReference type="EMBL" id="JNVN01001110">
    <property type="protein sequence ID" value="KHJ33998.1"/>
    <property type="molecule type" value="Genomic_DNA"/>
</dbReference>
<dbReference type="Gene3D" id="1.10.472.10">
    <property type="entry name" value="Cyclin-like"/>
    <property type="match status" value="1"/>
</dbReference>
<dbReference type="STRING" id="52586.A0A0B1P6V9"/>
<dbReference type="GO" id="GO:0019901">
    <property type="term" value="F:protein kinase binding"/>
    <property type="evidence" value="ECO:0007669"/>
    <property type="project" value="InterPro"/>
</dbReference>
<gene>
    <name evidence="1" type="ORF">EV44_g4407</name>
</gene>
<evidence type="ECO:0000313" key="1">
    <source>
        <dbReference type="EMBL" id="KHJ33998.1"/>
    </source>
</evidence>
<reference evidence="1 2" key="1">
    <citation type="journal article" date="2014" name="BMC Genomics">
        <title>Adaptive genomic structural variation in the grape powdery mildew pathogen, Erysiphe necator.</title>
        <authorList>
            <person name="Jones L."/>
            <person name="Riaz S."/>
            <person name="Morales-Cruz A."/>
            <person name="Amrine K.C."/>
            <person name="McGuire B."/>
            <person name="Gubler W.D."/>
            <person name="Walker M.A."/>
            <person name="Cantu D."/>
        </authorList>
    </citation>
    <scope>NUCLEOTIDE SEQUENCE [LARGE SCALE GENOMIC DNA]</scope>
    <source>
        <strain evidence="2">c</strain>
    </source>
</reference>
<accession>A0A0B1P6V9</accession>
<dbReference type="InterPro" id="IPR013922">
    <property type="entry name" value="Cyclin_PHO80-like"/>
</dbReference>
<dbReference type="GO" id="GO:0016538">
    <property type="term" value="F:cyclin-dependent protein serine/threonine kinase regulator activity"/>
    <property type="evidence" value="ECO:0007669"/>
    <property type="project" value="TreeGrafter"/>
</dbReference>
<name>A0A0B1P6V9_UNCNE</name>
<dbReference type="GO" id="GO:0005634">
    <property type="term" value="C:nucleus"/>
    <property type="evidence" value="ECO:0007669"/>
    <property type="project" value="TreeGrafter"/>
</dbReference>
<dbReference type="InterPro" id="IPR036915">
    <property type="entry name" value="Cyclin-like_sf"/>
</dbReference>
<dbReference type="PANTHER" id="PTHR15615:SF32">
    <property type="entry name" value="PROTEIN KINASE COMPLEX COMPONENT, PUTATIVE (AFU_ORTHOLOGUE AFUA_2G07660)-RELATED"/>
    <property type="match status" value="1"/>
</dbReference>